<dbReference type="InterPro" id="IPR013740">
    <property type="entry name" value="Redoxin"/>
</dbReference>
<dbReference type="Proteomes" id="UP000000798">
    <property type="component" value="Chromosome"/>
</dbReference>
<dbReference type="HOGENOM" id="CLU_042529_11_2_0"/>
<dbReference type="PANTHER" id="PTHR42852:SF17">
    <property type="entry name" value="THIOREDOXIN-LIKE PROTEIN HI_1115"/>
    <property type="match status" value="1"/>
</dbReference>
<dbReference type="RefSeq" id="WP_010880040.1">
    <property type="nucleotide sequence ID" value="NC_000918.1"/>
</dbReference>
<evidence type="ECO:0000256" key="1">
    <source>
        <dbReference type="ARBA" id="ARBA00004196"/>
    </source>
</evidence>
<feature type="domain" description="Thioredoxin" evidence="4">
    <location>
        <begin position="34"/>
        <end position="146"/>
    </location>
</feature>
<dbReference type="InParanoid" id="O66542"/>
<dbReference type="PROSITE" id="PS51352">
    <property type="entry name" value="THIOREDOXIN_2"/>
    <property type="match status" value="1"/>
</dbReference>
<dbReference type="OrthoDB" id="25753at2"/>
<evidence type="ECO:0000313" key="6">
    <source>
        <dbReference type="Proteomes" id="UP000000798"/>
    </source>
</evidence>
<dbReference type="KEGG" id="aae:aq_152"/>
<dbReference type="EMBL" id="AE000657">
    <property type="protein sequence ID" value="AAC06493.1"/>
    <property type="molecule type" value="Genomic_DNA"/>
</dbReference>
<evidence type="ECO:0000313" key="5">
    <source>
        <dbReference type="EMBL" id="AAC06493.1"/>
    </source>
</evidence>
<dbReference type="Gene3D" id="3.40.30.10">
    <property type="entry name" value="Glutaredoxin"/>
    <property type="match status" value="1"/>
</dbReference>
<evidence type="ECO:0000256" key="3">
    <source>
        <dbReference type="ARBA" id="ARBA00023284"/>
    </source>
</evidence>
<dbReference type="STRING" id="224324.aq_152"/>
<reference evidence="5 6" key="1">
    <citation type="journal article" date="1998" name="Nature">
        <title>The complete genome of the hyperthermophilic bacterium Aquifex aeolicus.</title>
        <authorList>
            <person name="Deckert G."/>
            <person name="Warren P.V."/>
            <person name="Gaasterland T."/>
            <person name="Young W.G."/>
            <person name="Lenox A.L."/>
            <person name="Graham D.E."/>
            <person name="Overbeek R."/>
            <person name="Snead M.A."/>
            <person name="Keller M."/>
            <person name="Aujay M."/>
            <person name="Huber R."/>
            <person name="Feldman R.A."/>
            <person name="Short J.M."/>
            <person name="Olson G.J."/>
            <person name="Swanson R.V."/>
        </authorList>
    </citation>
    <scope>NUCLEOTIDE SEQUENCE [LARGE SCALE GENOMIC DNA]</scope>
    <source>
        <strain evidence="5 6">VF5</strain>
    </source>
</reference>
<evidence type="ECO:0000256" key="2">
    <source>
        <dbReference type="ARBA" id="ARBA00022748"/>
    </source>
</evidence>
<sequence length="146" mass="17204">MKRLLPVFLALILFGLLVYIGLNQDKHDHYTITTQKGQKIPNVTLTTPDGKKVSIEEFKGKVLLINFWATWCPPCKEEIPMFKEIYEKYRDRGFEILAINMDPENLTGFLKNNPLPFPVFVINEKWKEPLTFQGFQRRTWLTEEEL</sequence>
<dbReference type="PANTHER" id="PTHR42852">
    <property type="entry name" value="THIOL:DISULFIDE INTERCHANGE PROTEIN DSBE"/>
    <property type="match status" value="1"/>
</dbReference>
<comment type="subcellular location">
    <subcellularLocation>
        <location evidence="1">Cell envelope</location>
    </subcellularLocation>
</comment>
<dbReference type="PROSITE" id="PS00194">
    <property type="entry name" value="THIOREDOXIN_1"/>
    <property type="match status" value="1"/>
</dbReference>
<organism evidence="5 6">
    <name type="scientific">Aquifex aeolicus (strain VF5)</name>
    <dbReference type="NCBI Taxonomy" id="224324"/>
    <lineage>
        <taxon>Bacteria</taxon>
        <taxon>Pseudomonadati</taxon>
        <taxon>Aquificota</taxon>
        <taxon>Aquificia</taxon>
        <taxon>Aquificales</taxon>
        <taxon>Aquificaceae</taxon>
        <taxon>Aquifex</taxon>
    </lineage>
</organism>
<dbReference type="InterPro" id="IPR013766">
    <property type="entry name" value="Thioredoxin_domain"/>
</dbReference>
<dbReference type="eggNOG" id="COG0526">
    <property type="taxonomic scope" value="Bacteria"/>
</dbReference>
<keyword evidence="2" id="KW-0201">Cytochrome c-type biogenesis</keyword>
<keyword evidence="3" id="KW-0676">Redox-active center</keyword>
<dbReference type="InterPro" id="IPR017937">
    <property type="entry name" value="Thioredoxin_CS"/>
</dbReference>
<dbReference type="PIR" id="C70314">
    <property type="entry name" value="C70314"/>
</dbReference>
<dbReference type="GO" id="GO:0017004">
    <property type="term" value="P:cytochrome complex assembly"/>
    <property type="evidence" value="ECO:0007669"/>
    <property type="project" value="UniProtKB-KW"/>
</dbReference>
<accession>O66542</accession>
<dbReference type="SUPFAM" id="SSF52833">
    <property type="entry name" value="Thioredoxin-like"/>
    <property type="match status" value="1"/>
</dbReference>
<evidence type="ECO:0000259" key="4">
    <source>
        <dbReference type="PROSITE" id="PS51352"/>
    </source>
</evidence>
<dbReference type="CDD" id="cd02966">
    <property type="entry name" value="TlpA_like_family"/>
    <property type="match status" value="1"/>
</dbReference>
<dbReference type="GO" id="GO:0030313">
    <property type="term" value="C:cell envelope"/>
    <property type="evidence" value="ECO:0007669"/>
    <property type="project" value="UniProtKB-SubCell"/>
</dbReference>
<dbReference type="InterPro" id="IPR050553">
    <property type="entry name" value="Thioredoxin_ResA/DsbE_sf"/>
</dbReference>
<proteinExistence type="predicted"/>
<dbReference type="GO" id="GO:0016491">
    <property type="term" value="F:oxidoreductase activity"/>
    <property type="evidence" value="ECO:0000318"/>
    <property type="project" value="GO_Central"/>
</dbReference>
<keyword evidence="6" id="KW-1185">Reference proteome</keyword>
<protein>
    <submittedName>
        <fullName evidence="5">Thiol disulfide interchange protein</fullName>
    </submittedName>
</protein>
<gene>
    <name evidence="5" type="primary">tlpA</name>
    <name evidence="5" type="ordered locus">aq_152</name>
</gene>
<name>O66542_AQUAE</name>
<dbReference type="EnsemblBacteria" id="AAC06493">
    <property type="protein sequence ID" value="AAC06493"/>
    <property type="gene ID" value="aq_152"/>
</dbReference>
<dbReference type="Pfam" id="PF08534">
    <property type="entry name" value="Redoxin"/>
    <property type="match status" value="1"/>
</dbReference>
<dbReference type="AlphaFoldDB" id="O66542"/>
<dbReference type="InterPro" id="IPR036249">
    <property type="entry name" value="Thioredoxin-like_sf"/>
</dbReference>